<dbReference type="Proteomes" id="UP000297736">
    <property type="component" value="Unassembled WGS sequence"/>
</dbReference>
<name>A0A2H1HRC0_BREAU</name>
<reference evidence="2 4" key="3">
    <citation type="submission" date="2018-10" db="EMBL/GenBank/DDBJ databases">
        <title>Brevibacterium genomes from Austrain hard cheese rinds.</title>
        <authorList>
            <person name="Anast J.M."/>
            <person name="Dzieciol M."/>
            <person name="Schultz D.L."/>
            <person name="Mann E."/>
            <person name="Wagner M."/>
            <person name="Schmitz-Esser S."/>
        </authorList>
    </citation>
    <scope>NUCLEOTIDE SEQUENCE [LARGE SCALE GENOMIC DNA]</scope>
    <source>
        <strain evidence="2 4">L261</strain>
    </source>
</reference>
<keyword evidence="3" id="KW-1185">Reference proteome</keyword>
<protein>
    <submittedName>
        <fullName evidence="1">Uncharacterized protein</fullName>
    </submittedName>
</protein>
<dbReference type="RefSeq" id="WP_101582776.1">
    <property type="nucleotide sequence ID" value="NZ_BJME01000036.1"/>
</dbReference>
<dbReference type="Proteomes" id="UP000234525">
    <property type="component" value="Unassembled WGS sequence"/>
</dbReference>
<accession>A0A2H1HRC0</accession>
<dbReference type="EMBL" id="FXZB01000002">
    <property type="protein sequence ID" value="SMX65410.1"/>
    <property type="molecule type" value="Genomic_DNA"/>
</dbReference>
<reference evidence="3" key="1">
    <citation type="submission" date="2017-03" db="EMBL/GenBank/DDBJ databases">
        <authorList>
            <person name="Monnet C."/>
        </authorList>
    </citation>
    <scope>NUCLEOTIDE SEQUENCE [LARGE SCALE GENOMIC DNA]</scope>
    <source>
        <strain evidence="3">ATCC 9175</strain>
    </source>
</reference>
<gene>
    <name evidence="1" type="ORF">BAUR9175_00339</name>
    <name evidence="2" type="ORF">EB834_10165</name>
</gene>
<evidence type="ECO:0000313" key="3">
    <source>
        <dbReference type="Proteomes" id="UP000234525"/>
    </source>
</evidence>
<sequence>MARHRRRKKHHPAQSRALCLDTGKRQYGDYGDAARVALRRSRYAGPLRIYECPSCGAWHLTKRRIWGKPPAS</sequence>
<evidence type="ECO:0000313" key="2">
    <source>
        <dbReference type="EMBL" id="TGD38541.1"/>
    </source>
</evidence>
<evidence type="ECO:0000313" key="1">
    <source>
        <dbReference type="EMBL" id="SMX65410.1"/>
    </source>
</evidence>
<proteinExistence type="predicted"/>
<dbReference type="EMBL" id="RHFF01000009">
    <property type="protein sequence ID" value="TGD38541.1"/>
    <property type="molecule type" value="Genomic_DNA"/>
</dbReference>
<organism evidence="1 3">
    <name type="scientific">Brevibacterium aurantiacum</name>
    <dbReference type="NCBI Taxonomy" id="273384"/>
    <lineage>
        <taxon>Bacteria</taxon>
        <taxon>Bacillati</taxon>
        <taxon>Actinomycetota</taxon>
        <taxon>Actinomycetes</taxon>
        <taxon>Micrococcales</taxon>
        <taxon>Brevibacteriaceae</taxon>
        <taxon>Brevibacterium</taxon>
    </lineage>
</organism>
<dbReference type="AlphaFoldDB" id="A0A2H1HRC0"/>
<evidence type="ECO:0000313" key="4">
    <source>
        <dbReference type="Proteomes" id="UP000297736"/>
    </source>
</evidence>
<reference evidence="1" key="2">
    <citation type="submission" date="2017-03" db="EMBL/GenBank/DDBJ databases">
        <authorList>
            <person name="Afonso C.L."/>
            <person name="Miller P.J."/>
            <person name="Scott M.A."/>
            <person name="Spackman E."/>
            <person name="Goraichik I."/>
            <person name="Dimitrov K.M."/>
            <person name="Suarez D.L."/>
            <person name="Swayne D.E."/>
        </authorList>
    </citation>
    <scope>NUCLEOTIDE SEQUENCE [LARGE SCALE GENOMIC DNA]</scope>
    <source>
        <strain evidence="1">ATCC 9175</strain>
    </source>
</reference>